<dbReference type="InterPro" id="IPR007813">
    <property type="entry name" value="PilN"/>
</dbReference>
<dbReference type="Proteomes" id="UP000295517">
    <property type="component" value="Chromosome"/>
</dbReference>
<dbReference type="OrthoDB" id="5296173at2"/>
<keyword evidence="2" id="KW-0472">Membrane</keyword>
<keyword evidence="2" id="KW-1133">Transmembrane helix</keyword>
<dbReference type="STRING" id="454.Lisr_1404"/>
<dbReference type="RefSeq" id="WP_058501753.1">
    <property type="nucleotide sequence ID" value="NZ_CAAAJA010000003.1"/>
</dbReference>
<dbReference type="EMBL" id="CP038254">
    <property type="protein sequence ID" value="QBR84011.1"/>
    <property type="molecule type" value="Genomic_DNA"/>
</dbReference>
<evidence type="ECO:0000313" key="6">
    <source>
        <dbReference type="Proteomes" id="UP000295517"/>
    </source>
</evidence>
<dbReference type="Proteomes" id="UP000054761">
    <property type="component" value="Unassembled WGS sequence"/>
</dbReference>
<evidence type="ECO:0000256" key="1">
    <source>
        <dbReference type="SAM" id="Coils"/>
    </source>
</evidence>
<protein>
    <submittedName>
        <fullName evidence="3 4">Pilus assembly protein PilN</fullName>
    </submittedName>
</protein>
<dbReference type="PANTHER" id="PTHR40278:SF2">
    <property type="entry name" value="TYPE IV PILUS INNER MEMBRANE COMPONENT PILN"/>
    <property type="match status" value="1"/>
</dbReference>
<evidence type="ECO:0000313" key="4">
    <source>
        <dbReference type="EMBL" id="QBR84011.1"/>
    </source>
</evidence>
<keyword evidence="5" id="KW-1185">Reference proteome</keyword>
<dbReference type="InterPro" id="IPR052534">
    <property type="entry name" value="Extracell_DNA_Util/SecSys_Comp"/>
</dbReference>
<feature type="transmembrane region" description="Helical" evidence="2">
    <location>
        <begin position="20"/>
        <end position="43"/>
    </location>
</feature>
<dbReference type="PATRIC" id="fig|454.4.peg.1518"/>
<accession>A0A0W0VUA9</accession>
<dbReference type="Pfam" id="PF05137">
    <property type="entry name" value="PilN"/>
    <property type="match status" value="1"/>
</dbReference>
<dbReference type="PANTHER" id="PTHR40278">
    <property type="entry name" value="DNA UTILIZATION PROTEIN HOFN"/>
    <property type="match status" value="1"/>
</dbReference>
<evidence type="ECO:0000313" key="3">
    <source>
        <dbReference type="EMBL" id="KTD23723.1"/>
    </source>
</evidence>
<sequence>MTEINLLPWRELKREQEKKWFTTMLVLGLVVAAFIVFILNYYAKSIVENQISRNQRLKDEITRLDKQIAEIKNLKQIREALISRMLIVQNLQSTRILTVHLFDELIKVMPEGVYITQMERKEDIVTVWGYAQSNTNISELMRNIERNQWIRNPILTEIKKPTAEQKSQEIVQENEFRLSFVLKPDNKVTG</sequence>
<name>A0A0W0VUA9_9GAMM</name>
<reference evidence="4 6" key="2">
    <citation type="submission" date="2019-03" db="EMBL/GenBank/DDBJ databases">
        <title>Diverse conjugative elements silence natural transformation in Legionella species.</title>
        <authorList>
            <person name="Durieux I."/>
            <person name="Ginevra C."/>
            <person name="Attaiech L."/>
            <person name="Picq K."/>
            <person name="Juan P.A."/>
            <person name="Jarraud S."/>
            <person name="Charpentier X."/>
        </authorList>
    </citation>
    <scope>NUCLEOTIDE SEQUENCE [LARGE SCALE GENOMIC DNA]</scope>
    <source>
        <strain evidence="4 6">HL-0427-4011</strain>
    </source>
</reference>
<keyword evidence="2" id="KW-0812">Transmembrane</keyword>
<feature type="coiled-coil region" evidence="1">
    <location>
        <begin position="47"/>
        <end position="84"/>
    </location>
</feature>
<reference evidence="3 5" key="1">
    <citation type="submission" date="2015-11" db="EMBL/GenBank/DDBJ databases">
        <title>Genomic analysis of 38 Legionella species identifies large and diverse effector repertoires.</title>
        <authorList>
            <person name="Burstein D."/>
            <person name="Amaro F."/>
            <person name="Zusman T."/>
            <person name="Lifshitz Z."/>
            <person name="Cohen O."/>
            <person name="Gilbert J.A."/>
            <person name="Pupko T."/>
            <person name="Shuman H.A."/>
            <person name="Segal G."/>
        </authorList>
    </citation>
    <scope>NUCLEOTIDE SEQUENCE [LARGE SCALE GENOMIC DNA]</scope>
    <source>
        <strain evidence="3 5">Bercovier 4</strain>
    </source>
</reference>
<organism evidence="3 5">
    <name type="scientific">Legionella israelensis</name>
    <dbReference type="NCBI Taxonomy" id="454"/>
    <lineage>
        <taxon>Bacteria</taxon>
        <taxon>Pseudomonadati</taxon>
        <taxon>Pseudomonadota</taxon>
        <taxon>Gammaproteobacteria</taxon>
        <taxon>Legionellales</taxon>
        <taxon>Legionellaceae</taxon>
        <taxon>Legionella</taxon>
    </lineage>
</organism>
<evidence type="ECO:0000256" key="2">
    <source>
        <dbReference type="SAM" id="Phobius"/>
    </source>
</evidence>
<gene>
    <name evidence="3" type="primary">pilN</name>
    <name evidence="4" type="ORF">E3983_06380</name>
    <name evidence="3" type="ORF">Lisr_1404</name>
</gene>
<evidence type="ECO:0000313" key="5">
    <source>
        <dbReference type="Proteomes" id="UP000054761"/>
    </source>
</evidence>
<dbReference type="AlphaFoldDB" id="A0A0W0VUA9"/>
<keyword evidence="1" id="KW-0175">Coiled coil</keyword>
<dbReference type="EMBL" id="LNYH01000070">
    <property type="protein sequence ID" value="KTD23723.1"/>
    <property type="molecule type" value="Genomic_DNA"/>
</dbReference>
<dbReference type="GO" id="GO:0043683">
    <property type="term" value="P:type IV pilus assembly"/>
    <property type="evidence" value="ECO:0007669"/>
    <property type="project" value="TreeGrafter"/>
</dbReference>
<proteinExistence type="predicted"/>
<dbReference type="GO" id="GO:0043107">
    <property type="term" value="P:type IV pilus-dependent motility"/>
    <property type="evidence" value="ECO:0007669"/>
    <property type="project" value="TreeGrafter"/>
</dbReference>